<keyword evidence="6" id="KW-0443">Lipid metabolism</keyword>
<proteinExistence type="inferred from homology"/>
<dbReference type="GO" id="GO:0008374">
    <property type="term" value="F:O-acyltransferase activity"/>
    <property type="evidence" value="ECO:0007669"/>
    <property type="project" value="InterPro"/>
</dbReference>
<keyword evidence="5 9" id="KW-1133">Transmembrane helix</keyword>
<evidence type="ECO:0000256" key="8">
    <source>
        <dbReference type="ARBA" id="ARBA00023315"/>
    </source>
</evidence>
<feature type="transmembrane region" description="Helical" evidence="9">
    <location>
        <begin position="26"/>
        <end position="50"/>
    </location>
</feature>
<gene>
    <name evidence="11" type="ORF">Goklo_012938</name>
</gene>
<evidence type="ECO:0000256" key="7">
    <source>
        <dbReference type="ARBA" id="ARBA00023136"/>
    </source>
</evidence>
<comment type="caution">
    <text evidence="11">The sequence shown here is derived from an EMBL/GenBank/DDBJ whole genome shotgun (WGS) entry which is preliminary data.</text>
</comment>
<protein>
    <recommendedName>
        <fullName evidence="10">Wax synthase domain-containing protein</fullName>
    </recommendedName>
</protein>
<dbReference type="PANTHER" id="PTHR31595:SF70">
    <property type="entry name" value="LONG-CHAIN-ALCOHOL O-FATTY-ACYLTRANSFERASE 3-RELATED"/>
    <property type="match status" value="1"/>
</dbReference>
<comment type="subcellular location">
    <subcellularLocation>
        <location evidence="1">Membrane</location>
        <topology evidence="1">Multi-pass membrane protein</topology>
    </subcellularLocation>
</comment>
<feature type="transmembrane region" description="Helical" evidence="9">
    <location>
        <begin position="56"/>
        <end position="76"/>
    </location>
</feature>
<name>A0A7J8VEZ1_9ROSI</name>
<evidence type="ECO:0000256" key="5">
    <source>
        <dbReference type="ARBA" id="ARBA00022989"/>
    </source>
</evidence>
<evidence type="ECO:0000256" key="2">
    <source>
        <dbReference type="ARBA" id="ARBA00007282"/>
    </source>
</evidence>
<dbReference type="Proteomes" id="UP000593573">
    <property type="component" value="Unassembled WGS sequence"/>
</dbReference>
<organism evidence="11 12">
    <name type="scientific">Gossypium klotzschianum</name>
    <dbReference type="NCBI Taxonomy" id="34286"/>
    <lineage>
        <taxon>Eukaryota</taxon>
        <taxon>Viridiplantae</taxon>
        <taxon>Streptophyta</taxon>
        <taxon>Embryophyta</taxon>
        <taxon>Tracheophyta</taxon>
        <taxon>Spermatophyta</taxon>
        <taxon>Magnoliopsida</taxon>
        <taxon>eudicotyledons</taxon>
        <taxon>Gunneridae</taxon>
        <taxon>Pentapetalae</taxon>
        <taxon>rosids</taxon>
        <taxon>malvids</taxon>
        <taxon>Malvales</taxon>
        <taxon>Malvaceae</taxon>
        <taxon>Malvoideae</taxon>
        <taxon>Gossypium</taxon>
    </lineage>
</organism>
<dbReference type="GO" id="GO:0016020">
    <property type="term" value="C:membrane"/>
    <property type="evidence" value="ECO:0007669"/>
    <property type="project" value="UniProtKB-SubCell"/>
</dbReference>
<feature type="transmembrane region" description="Helical" evidence="9">
    <location>
        <begin position="88"/>
        <end position="108"/>
    </location>
</feature>
<keyword evidence="7 9" id="KW-0472">Membrane</keyword>
<feature type="transmembrane region" description="Helical" evidence="9">
    <location>
        <begin position="133"/>
        <end position="150"/>
    </location>
</feature>
<evidence type="ECO:0000313" key="11">
    <source>
        <dbReference type="EMBL" id="MBA0661009.1"/>
    </source>
</evidence>
<evidence type="ECO:0000259" key="10">
    <source>
        <dbReference type="Pfam" id="PF13813"/>
    </source>
</evidence>
<evidence type="ECO:0000256" key="4">
    <source>
        <dbReference type="ARBA" id="ARBA00022692"/>
    </source>
</evidence>
<dbReference type="EMBL" id="JABFAB010000009">
    <property type="protein sequence ID" value="MBA0661009.1"/>
    <property type="molecule type" value="Genomic_DNA"/>
</dbReference>
<reference evidence="11 12" key="1">
    <citation type="journal article" date="2019" name="Genome Biol. Evol.">
        <title>Insights into the evolution of the New World diploid cottons (Gossypium, subgenus Houzingenia) based on genome sequencing.</title>
        <authorList>
            <person name="Grover C.E."/>
            <person name="Arick M.A. 2nd"/>
            <person name="Thrash A."/>
            <person name="Conover J.L."/>
            <person name="Sanders W.S."/>
            <person name="Peterson D.G."/>
            <person name="Frelichowski J.E."/>
            <person name="Scheffler J.A."/>
            <person name="Scheffler B.E."/>
            <person name="Wendel J.F."/>
        </authorList>
    </citation>
    <scope>NUCLEOTIDE SEQUENCE [LARGE SCALE GENOMIC DNA]</scope>
    <source>
        <strain evidence="11">57</strain>
        <tissue evidence="11">Leaf</tissue>
    </source>
</reference>
<evidence type="ECO:0000256" key="9">
    <source>
        <dbReference type="SAM" id="Phobius"/>
    </source>
</evidence>
<dbReference type="OrthoDB" id="999863at2759"/>
<keyword evidence="12" id="KW-1185">Reference proteome</keyword>
<evidence type="ECO:0000256" key="3">
    <source>
        <dbReference type="ARBA" id="ARBA00022679"/>
    </source>
</evidence>
<dbReference type="Pfam" id="PF13813">
    <property type="entry name" value="MBOAT_2"/>
    <property type="match status" value="1"/>
</dbReference>
<dbReference type="InterPro" id="IPR044851">
    <property type="entry name" value="Wax_synthase"/>
</dbReference>
<keyword evidence="4 9" id="KW-0812">Transmembrane</keyword>
<comment type="similarity">
    <text evidence="2">Belongs to the wax synthase family.</text>
</comment>
<keyword evidence="3" id="KW-0808">Transferase</keyword>
<evidence type="ECO:0000256" key="6">
    <source>
        <dbReference type="ARBA" id="ARBA00023098"/>
    </source>
</evidence>
<keyword evidence="8" id="KW-0012">Acyltransferase</keyword>
<feature type="domain" description="Wax synthase" evidence="10">
    <location>
        <begin position="2"/>
        <end position="64"/>
    </location>
</feature>
<accession>A0A7J8VEZ1</accession>
<sequence length="218" mass="24380">MVTSILRPTVYYPIHRISTRLVGSRWASLPAIISVFVVSGLMHELIYYYLTRVAPTWEVTWFFILHGVAVAAEVVVRKVVPEKMRLHPVVSGASALGFVAVTAVWLFFPQLLRNGVDEKTIGEYCKLMDLLKGPYYFVLTSLPLILTFSANSRFARHVSMEHPAEHVALFASSLGVCELRQWPSLGPCELDLWPYVLIWVLGFALRAESASSLCGQGP</sequence>
<dbReference type="AlphaFoldDB" id="A0A7J8VEZ1"/>
<evidence type="ECO:0000313" key="12">
    <source>
        <dbReference type="Proteomes" id="UP000593573"/>
    </source>
</evidence>
<evidence type="ECO:0000256" key="1">
    <source>
        <dbReference type="ARBA" id="ARBA00004141"/>
    </source>
</evidence>
<dbReference type="PANTHER" id="PTHR31595">
    <property type="entry name" value="LONG-CHAIN-ALCOHOL O-FATTY-ACYLTRANSFERASE 3-RELATED"/>
    <property type="match status" value="1"/>
</dbReference>
<dbReference type="InterPro" id="IPR032805">
    <property type="entry name" value="Wax_synthase_dom"/>
</dbReference>
<dbReference type="GO" id="GO:0006629">
    <property type="term" value="P:lipid metabolic process"/>
    <property type="evidence" value="ECO:0007669"/>
    <property type="project" value="UniProtKB-KW"/>
</dbReference>